<dbReference type="KEGG" id="saco:SAME_01258"/>
<evidence type="ECO:0000256" key="3">
    <source>
        <dbReference type="ARBA" id="ARBA00022679"/>
    </source>
</evidence>
<protein>
    <recommendedName>
        <fullName evidence="2">ornithine carbamoyltransferase</fullName>
        <ecNumber evidence="2">2.1.3.3</ecNumber>
    </recommendedName>
</protein>
<dbReference type="SUPFAM" id="SSF53671">
    <property type="entry name" value="Aspartate/ornithine carbamoyltransferase"/>
    <property type="match status" value="1"/>
</dbReference>
<dbReference type="GO" id="GO:0004585">
    <property type="term" value="F:ornithine carbamoyltransferase activity"/>
    <property type="evidence" value="ECO:0007669"/>
    <property type="project" value="UniProtKB-EC"/>
</dbReference>
<comment type="catalytic activity">
    <reaction evidence="4">
        <text>carbamoyl phosphate + L-ornithine = L-citrulline + phosphate + H(+)</text>
        <dbReference type="Rhea" id="RHEA:19513"/>
        <dbReference type="ChEBI" id="CHEBI:15378"/>
        <dbReference type="ChEBI" id="CHEBI:43474"/>
        <dbReference type="ChEBI" id="CHEBI:46911"/>
        <dbReference type="ChEBI" id="CHEBI:57743"/>
        <dbReference type="ChEBI" id="CHEBI:58228"/>
        <dbReference type="EC" id="2.1.3.3"/>
    </reaction>
</comment>
<reference evidence="6 7" key="1">
    <citation type="submission" date="2017-06" db="EMBL/GenBank/DDBJ databases">
        <authorList>
            <consortium name="Pathogen Informatics"/>
        </authorList>
    </citation>
    <scope>NUCLEOTIDE SEQUENCE [LARGE SCALE GENOMIC DNA]</scope>
    <source>
        <strain evidence="6 7">NCTC11291</strain>
    </source>
</reference>
<dbReference type="EMBL" id="LT906454">
    <property type="protein sequence ID" value="SNV40882.1"/>
    <property type="molecule type" value="Genomic_DNA"/>
</dbReference>
<sequence>MAYVGDGRNNVANSLLATASILGVNIKIISPESLQPDTEVQELAKKHHTGGTIEITANLDALKGVDAIYTDV</sequence>
<dbReference type="GO" id="GO:0042450">
    <property type="term" value="P:L-arginine biosynthetic process via ornithine"/>
    <property type="evidence" value="ECO:0007669"/>
    <property type="project" value="TreeGrafter"/>
</dbReference>
<dbReference type="Gene3D" id="3.40.50.1370">
    <property type="entry name" value="Aspartate/ornithine carbamoyltransferase"/>
    <property type="match status" value="1"/>
</dbReference>
<dbReference type="GO" id="GO:0016597">
    <property type="term" value="F:amino acid binding"/>
    <property type="evidence" value="ECO:0007669"/>
    <property type="project" value="InterPro"/>
</dbReference>
<gene>
    <name evidence="6" type="primary">argF_1</name>
    <name evidence="6" type="ORF">SAMEA4504048_01258</name>
</gene>
<proteinExistence type="inferred from homology"/>
<accession>A0A239X2J9</accession>
<dbReference type="InterPro" id="IPR006131">
    <property type="entry name" value="Asp_carbamoyltransf_Asp/Orn-bd"/>
</dbReference>
<dbReference type="Proteomes" id="UP000215144">
    <property type="component" value="Chromosome 1"/>
</dbReference>
<dbReference type="GO" id="GO:0019240">
    <property type="term" value="P:citrulline biosynthetic process"/>
    <property type="evidence" value="ECO:0007669"/>
    <property type="project" value="TreeGrafter"/>
</dbReference>
<dbReference type="PANTHER" id="PTHR45753:SF1">
    <property type="entry name" value="ORNITHINE CARBAMOYLTRANSFERASE, CATABOLIC"/>
    <property type="match status" value="1"/>
</dbReference>
<evidence type="ECO:0000259" key="5">
    <source>
        <dbReference type="Pfam" id="PF00185"/>
    </source>
</evidence>
<evidence type="ECO:0000313" key="6">
    <source>
        <dbReference type="EMBL" id="SNV40882.1"/>
    </source>
</evidence>
<dbReference type="PANTHER" id="PTHR45753">
    <property type="entry name" value="ORNITHINE CARBAMOYLTRANSFERASE, MITOCHONDRIAL"/>
    <property type="match status" value="1"/>
</dbReference>
<dbReference type="InterPro" id="IPR036901">
    <property type="entry name" value="Asp/Orn_carbamoylTrfase_sf"/>
</dbReference>
<name>A0A239X2J9_STRAI</name>
<evidence type="ECO:0000256" key="2">
    <source>
        <dbReference type="ARBA" id="ARBA00013007"/>
    </source>
</evidence>
<dbReference type="Pfam" id="PF00185">
    <property type="entry name" value="OTCace"/>
    <property type="match status" value="1"/>
</dbReference>
<dbReference type="AlphaFoldDB" id="A0A239X2J9"/>
<evidence type="ECO:0000313" key="7">
    <source>
        <dbReference type="Proteomes" id="UP000215144"/>
    </source>
</evidence>
<organism evidence="6 7">
    <name type="scientific">Streptococcus acidominimus</name>
    <dbReference type="NCBI Taxonomy" id="1326"/>
    <lineage>
        <taxon>Bacteria</taxon>
        <taxon>Bacillati</taxon>
        <taxon>Bacillota</taxon>
        <taxon>Bacilli</taxon>
        <taxon>Lactobacillales</taxon>
        <taxon>Streptococcaceae</taxon>
        <taxon>Streptococcus</taxon>
    </lineage>
</organism>
<keyword evidence="3 6" id="KW-0808">Transferase</keyword>
<feature type="domain" description="Aspartate/ornithine carbamoyltransferase Asp/Orn-binding" evidence="5">
    <location>
        <begin position="1"/>
        <end position="72"/>
    </location>
</feature>
<evidence type="ECO:0000256" key="1">
    <source>
        <dbReference type="ARBA" id="ARBA00007805"/>
    </source>
</evidence>
<dbReference type="EC" id="2.1.3.3" evidence="2"/>
<evidence type="ECO:0000256" key="4">
    <source>
        <dbReference type="ARBA" id="ARBA00048772"/>
    </source>
</evidence>
<comment type="similarity">
    <text evidence="1">Belongs to the aspartate/ornithine carbamoyltransferase superfamily. OTCase family.</text>
</comment>